<evidence type="ECO:0000313" key="4">
    <source>
        <dbReference type="Proteomes" id="UP001168528"/>
    </source>
</evidence>
<feature type="signal peptide" evidence="1">
    <location>
        <begin position="1"/>
        <end position="26"/>
    </location>
</feature>
<dbReference type="PANTHER" id="PTHR43576:SF3">
    <property type="entry name" value="ALPHA-L-ARABINOFURANOSIDASE C"/>
    <property type="match status" value="1"/>
</dbReference>
<dbReference type="InterPro" id="IPR013780">
    <property type="entry name" value="Glyco_hydro_b"/>
</dbReference>
<dbReference type="InterPro" id="IPR017853">
    <property type="entry name" value="GH"/>
</dbReference>
<feature type="domain" description="Alpha-L-arabinofuranosidase 1 catalytic" evidence="2">
    <location>
        <begin position="71"/>
        <end position="252"/>
    </location>
</feature>
<organism evidence="3 4">
    <name type="scientific">Rhodocytophaga aerolata</name>
    <dbReference type="NCBI Taxonomy" id="455078"/>
    <lineage>
        <taxon>Bacteria</taxon>
        <taxon>Pseudomonadati</taxon>
        <taxon>Bacteroidota</taxon>
        <taxon>Cytophagia</taxon>
        <taxon>Cytophagales</taxon>
        <taxon>Rhodocytophagaceae</taxon>
        <taxon>Rhodocytophaga</taxon>
    </lineage>
</organism>
<dbReference type="PANTHER" id="PTHR43576">
    <property type="entry name" value="ALPHA-L-ARABINOFURANOSIDASE C-RELATED"/>
    <property type="match status" value="1"/>
</dbReference>
<dbReference type="Pfam" id="PF22848">
    <property type="entry name" value="ASD1_dom"/>
    <property type="match status" value="1"/>
</dbReference>
<name>A0ABT8RAT3_9BACT</name>
<dbReference type="RefSeq" id="WP_302038624.1">
    <property type="nucleotide sequence ID" value="NZ_JAUKPO010000008.1"/>
</dbReference>
<feature type="chain" id="PRO_5047413781" description="Alpha-L-arabinofuranosidase 1 catalytic domain-containing protein" evidence="1">
    <location>
        <begin position="27"/>
        <end position="493"/>
    </location>
</feature>
<dbReference type="SUPFAM" id="SSF51445">
    <property type="entry name" value="(Trans)glycosidases"/>
    <property type="match status" value="1"/>
</dbReference>
<dbReference type="Gene3D" id="3.20.20.80">
    <property type="entry name" value="Glycosidases"/>
    <property type="match status" value="1"/>
</dbReference>
<dbReference type="InterPro" id="IPR055235">
    <property type="entry name" value="ASD1_cat"/>
</dbReference>
<dbReference type="Gene3D" id="2.60.40.1180">
    <property type="entry name" value="Golgi alpha-mannosidase II"/>
    <property type="match status" value="1"/>
</dbReference>
<dbReference type="Proteomes" id="UP001168528">
    <property type="component" value="Unassembled WGS sequence"/>
</dbReference>
<dbReference type="EMBL" id="JAUKPO010000008">
    <property type="protein sequence ID" value="MDO1447820.1"/>
    <property type="molecule type" value="Genomic_DNA"/>
</dbReference>
<comment type="caution">
    <text evidence="3">The sequence shown here is derived from an EMBL/GenBank/DDBJ whole genome shotgun (WGS) entry which is preliminary data.</text>
</comment>
<evidence type="ECO:0000259" key="2">
    <source>
        <dbReference type="Pfam" id="PF22848"/>
    </source>
</evidence>
<evidence type="ECO:0000256" key="1">
    <source>
        <dbReference type="SAM" id="SignalP"/>
    </source>
</evidence>
<proteinExistence type="predicted"/>
<accession>A0ABT8RAT3</accession>
<sequence length="493" mass="55538">MRDLKYIGQLCLLLWLCSLTCQQAWAQEIVKVDAHQVLNDVADSPIGINMNYLMDGTFFGPSQITSTKAALQSMCVRFLRYPGGEKSDNYLWSVAPWTKSSPVVARPGPMEWPSGDARFTKTDHRTLKPTALDFDEFMEVSKAIGAEPILVVAYDGMYKKAATQQASIPTREQLLKNAEEWVRYANVIKKYGVKYWMIGNESFKNCEYNGCATAEQYRDDVIEFASRMKKIDPGIKIIANGEEEGWWATVLPQAAAYIDYLGLSNYPAWNYTGGYEYYRTHQPNFMRVVNIATNALAKYTPAEDKERIKIFVTEFNAIDWSGAWKNTNDLGHALFSFEMLGEHLTTPIIVSTNFWTTRWAKNTLDHEVNDALTKYANLTPGGKVLGIWGNYLLPKMIHTTSTKVIRTFASQDPATGKLHVFLINKDIKPQQATVSLLNYAASFSGKRWEYSGKGPGDLFPAWIQKESIESNRPSLAIQLPATSITVLELSATK</sequence>
<gene>
    <name evidence="3" type="ORF">Q0590_16230</name>
</gene>
<protein>
    <recommendedName>
        <fullName evidence="2">Alpha-L-arabinofuranosidase 1 catalytic domain-containing protein</fullName>
    </recommendedName>
</protein>
<evidence type="ECO:0000313" key="3">
    <source>
        <dbReference type="EMBL" id="MDO1447820.1"/>
    </source>
</evidence>
<reference evidence="3" key="1">
    <citation type="submission" date="2023-07" db="EMBL/GenBank/DDBJ databases">
        <title>The genome sequence of Rhodocytophaga aerolata KACC 12507.</title>
        <authorList>
            <person name="Zhang X."/>
        </authorList>
    </citation>
    <scope>NUCLEOTIDE SEQUENCE</scope>
    <source>
        <strain evidence="3">KACC 12507</strain>
    </source>
</reference>
<keyword evidence="4" id="KW-1185">Reference proteome</keyword>
<keyword evidence="1" id="KW-0732">Signal</keyword>